<accession>A0ABS3HH18</accession>
<keyword evidence="2" id="KW-1185">Reference proteome</keyword>
<dbReference type="PANTHER" id="PTHR20854">
    <property type="entry name" value="INOSITOL MONOPHOSPHATASE"/>
    <property type="match status" value="1"/>
</dbReference>
<evidence type="ECO:0000313" key="1">
    <source>
        <dbReference type="EMBL" id="MBO0452736.1"/>
    </source>
</evidence>
<dbReference type="CDD" id="cd01637">
    <property type="entry name" value="IMPase_like"/>
    <property type="match status" value="1"/>
</dbReference>
<organism evidence="1 2">
    <name type="scientific">Candidatus Enterococcus murrayae</name>
    <dbReference type="NCBI Taxonomy" id="2815321"/>
    <lineage>
        <taxon>Bacteria</taxon>
        <taxon>Bacillati</taxon>
        <taxon>Bacillota</taxon>
        <taxon>Bacilli</taxon>
        <taxon>Lactobacillales</taxon>
        <taxon>Enterococcaceae</taxon>
        <taxon>Enterococcus</taxon>
    </lineage>
</organism>
<comment type="caution">
    <text evidence="1">The sequence shown here is derived from an EMBL/GenBank/DDBJ whole genome shotgun (WGS) entry which is preliminary data.</text>
</comment>
<gene>
    <name evidence="1" type="ORF">JZO85_10665</name>
</gene>
<reference evidence="1 2" key="1">
    <citation type="submission" date="2021-03" db="EMBL/GenBank/DDBJ databases">
        <title>Enterococcal diversity collection.</title>
        <authorList>
            <person name="Gilmore M.S."/>
            <person name="Schwartzman J."/>
            <person name="Van Tyne D."/>
            <person name="Martin M."/>
            <person name="Earl A.M."/>
            <person name="Manson A.L."/>
            <person name="Straub T."/>
            <person name="Salamzade R."/>
            <person name="Saavedra J."/>
            <person name="Lebreton F."/>
            <person name="Prichula J."/>
            <person name="Schaufler K."/>
            <person name="Gaca A."/>
            <person name="Sgardioli B."/>
            <person name="Wagenaar J."/>
            <person name="Strong T."/>
        </authorList>
    </citation>
    <scope>NUCLEOTIDE SEQUENCE [LARGE SCALE GENOMIC DNA]</scope>
    <source>
        <strain evidence="1 2">MJM16</strain>
    </source>
</reference>
<dbReference type="Gene3D" id="3.30.540.10">
    <property type="entry name" value="Fructose-1,6-Bisphosphatase, subunit A, domain 1"/>
    <property type="match status" value="1"/>
</dbReference>
<evidence type="ECO:0000313" key="2">
    <source>
        <dbReference type="Proteomes" id="UP000664495"/>
    </source>
</evidence>
<sequence>MEKEIIGWIYEAAERIKSGLGDALKVDQKNGRTDLVTNVDKEVQDFIVGKINAYDPDALILGEENGQDQTPIDKGRVFVIDPIDGTLNFVMQQENFCIMIAVYEEGVGQLGFIYDVMQDELFWGGPKVGKVFLNKEELAAPANQSLSEGLIGMNAALYRKNLYHAQEIGQTSMGIRVLGCAGLDFIAIIKGTQIGYVSMLSPWDYAAGMIMMEQLGMTVIGKNQQPLSFRGREFFIGATQAAMADIQAFDKENL</sequence>
<dbReference type="SUPFAM" id="SSF56655">
    <property type="entry name" value="Carbohydrate phosphatase"/>
    <property type="match status" value="1"/>
</dbReference>
<dbReference type="Gene3D" id="3.40.190.80">
    <property type="match status" value="1"/>
</dbReference>
<dbReference type="Proteomes" id="UP000664495">
    <property type="component" value="Unassembled WGS sequence"/>
</dbReference>
<dbReference type="PRINTS" id="PR00377">
    <property type="entry name" value="IMPHPHTASES"/>
</dbReference>
<dbReference type="EMBL" id="JAFLVR010000023">
    <property type="protein sequence ID" value="MBO0452736.1"/>
    <property type="molecule type" value="Genomic_DNA"/>
</dbReference>
<proteinExistence type="predicted"/>
<dbReference type="Pfam" id="PF00459">
    <property type="entry name" value="Inositol_P"/>
    <property type="match status" value="1"/>
</dbReference>
<dbReference type="PANTHER" id="PTHR20854:SF4">
    <property type="entry name" value="INOSITOL-1-MONOPHOSPHATASE-RELATED"/>
    <property type="match status" value="1"/>
</dbReference>
<dbReference type="RefSeq" id="WP_207108508.1">
    <property type="nucleotide sequence ID" value="NZ_JAFLVR010000023.1"/>
</dbReference>
<name>A0ABS3HH18_9ENTE</name>
<protein>
    <submittedName>
        <fullName evidence="1">Inositol monophosphatase family protein</fullName>
    </submittedName>
</protein>
<dbReference type="InterPro" id="IPR000760">
    <property type="entry name" value="Inositol_monophosphatase-like"/>
</dbReference>